<comment type="caution">
    <text evidence="1">The sequence shown here is derived from an EMBL/GenBank/DDBJ whole genome shotgun (WGS) entry which is preliminary data.</text>
</comment>
<reference evidence="1" key="1">
    <citation type="submission" date="2020-10" db="EMBL/GenBank/DDBJ databases">
        <title>Unveiling of a novel bifunctional photoreceptor, Dualchrome1, isolated from a cosmopolitan green alga.</title>
        <authorList>
            <person name="Suzuki S."/>
            <person name="Kawachi M."/>
        </authorList>
    </citation>
    <scope>NUCLEOTIDE SEQUENCE</scope>
    <source>
        <strain evidence="1">NIES 2893</strain>
    </source>
</reference>
<proteinExistence type="predicted"/>
<protein>
    <submittedName>
        <fullName evidence="1">Uncharacterized protein</fullName>
    </submittedName>
</protein>
<name>A0A830HQV3_9CHLO</name>
<keyword evidence="2" id="KW-1185">Reference proteome</keyword>
<sequence>MPDPHGAGFQGGMGYAHTRERETQHAFAREYRGGDAYGNNSGTGNGGGGARLARLLEEHRALQESEKAAEARHYAALWELDVYSSRLLDLQTFLSTTVQNERLRTSSTPTQCQRVAEHLLRDLTERINQDA</sequence>
<dbReference type="EMBL" id="BNJQ01000016">
    <property type="protein sequence ID" value="GHP07357.1"/>
    <property type="molecule type" value="Genomic_DNA"/>
</dbReference>
<dbReference type="Proteomes" id="UP000660262">
    <property type="component" value="Unassembled WGS sequence"/>
</dbReference>
<accession>A0A830HQV3</accession>
<evidence type="ECO:0000313" key="2">
    <source>
        <dbReference type="Proteomes" id="UP000660262"/>
    </source>
</evidence>
<evidence type="ECO:0000313" key="1">
    <source>
        <dbReference type="EMBL" id="GHP07357.1"/>
    </source>
</evidence>
<organism evidence="1 2">
    <name type="scientific">Pycnococcus provasolii</name>
    <dbReference type="NCBI Taxonomy" id="41880"/>
    <lineage>
        <taxon>Eukaryota</taxon>
        <taxon>Viridiplantae</taxon>
        <taxon>Chlorophyta</taxon>
        <taxon>Pseudoscourfieldiophyceae</taxon>
        <taxon>Pseudoscourfieldiales</taxon>
        <taxon>Pycnococcaceae</taxon>
        <taxon>Pycnococcus</taxon>
    </lineage>
</organism>
<gene>
    <name evidence="1" type="ORF">PPROV_000609800</name>
</gene>
<dbReference type="AlphaFoldDB" id="A0A830HQV3"/>